<protein>
    <submittedName>
        <fullName evidence="1">Uncharacterized protein</fullName>
    </submittedName>
</protein>
<name>A0ACC0SUE6_POPTR</name>
<sequence length="100" mass="11363">MMLGPLPCTPCAFDFDFTAKNEVDCIPQLSSFHAITPLLAAMFFLSSITPPSSWLSSLDFCIIGLLRPTYVFLKIRFYGCLRLSFSLLLPFSISWRMLDR</sequence>
<dbReference type="EMBL" id="CM009295">
    <property type="protein sequence ID" value="KAI9392795.1"/>
    <property type="molecule type" value="Genomic_DNA"/>
</dbReference>
<comment type="caution">
    <text evidence="1">The sequence shown here is derived from an EMBL/GenBank/DDBJ whole genome shotgun (WGS) entry which is preliminary data.</text>
</comment>
<reference evidence="1 2" key="1">
    <citation type="journal article" date="2006" name="Science">
        <title>The genome of black cottonwood, Populus trichocarpa (Torr. &amp; Gray).</title>
        <authorList>
            <person name="Tuskan G.A."/>
            <person name="Difazio S."/>
            <person name="Jansson S."/>
            <person name="Bohlmann J."/>
            <person name="Grigoriev I."/>
            <person name="Hellsten U."/>
            <person name="Putnam N."/>
            <person name="Ralph S."/>
            <person name="Rombauts S."/>
            <person name="Salamov A."/>
            <person name="Schein J."/>
            <person name="Sterck L."/>
            <person name="Aerts A."/>
            <person name="Bhalerao R.R."/>
            <person name="Bhalerao R.P."/>
            <person name="Blaudez D."/>
            <person name="Boerjan W."/>
            <person name="Brun A."/>
            <person name="Brunner A."/>
            <person name="Busov V."/>
            <person name="Campbell M."/>
            <person name="Carlson J."/>
            <person name="Chalot M."/>
            <person name="Chapman J."/>
            <person name="Chen G.L."/>
            <person name="Cooper D."/>
            <person name="Coutinho P.M."/>
            <person name="Couturier J."/>
            <person name="Covert S."/>
            <person name="Cronk Q."/>
            <person name="Cunningham R."/>
            <person name="Davis J."/>
            <person name="Degroeve S."/>
            <person name="Dejardin A."/>
            <person name="Depamphilis C."/>
            <person name="Detter J."/>
            <person name="Dirks B."/>
            <person name="Dubchak I."/>
            <person name="Duplessis S."/>
            <person name="Ehlting J."/>
            <person name="Ellis B."/>
            <person name="Gendler K."/>
            <person name="Goodstein D."/>
            <person name="Gribskov M."/>
            <person name="Grimwood J."/>
            <person name="Groover A."/>
            <person name="Gunter L."/>
            <person name="Hamberger B."/>
            <person name="Heinze B."/>
            <person name="Helariutta Y."/>
            <person name="Henrissat B."/>
            <person name="Holligan D."/>
            <person name="Holt R."/>
            <person name="Huang W."/>
            <person name="Islam-Faridi N."/>
            <person name="Jones S."/>
            <person name="Jones-Rhoades M."/>
            <person name="Jorgensen R."/>
            <person name="Joshi C."/>
            <person name="Kangasjarvi J."/>
            <person name="Karlsson J."/>
            <person name="Kelleher C."/>
            <person name="Kirkpatrick R."/>
            <person name="Kirst M."/>
            <person name="Kohler A."/>
            <person name="Kalluri U."/>
            <person name="Larimer F."/>
            <person name="Leebens-Mack J."/>
            <person name="Leple J.C."/>
            <person name="Locascio P."/>
            <person name="Lou Y."/>
            <person name="Lucas S."/>
            <person name="Martin F."/>
            <person name="Montanini B."/>
            <person name="Napoli C."/>
            <person name="Nelson D.R."/>
            <person name="Nelson C."/>
            <person name="Nieminen K."/>
            <person name="Nilsson O."/>
            <person name="Pereda V."/>
            <person name="Peter G."/>
            <person name="Philippe R."/>
            <person name="Pilate G."/>
            <person name="Poliakov A."/>
            <person name="Razumovskaya J."/>
            <person name="Richardson P."/>
            <person name="Rinaldi C."/>
            <person name="Ritland K."/>
            <person name="Rouze P."/>
            <person name="Ryaboy D."/>
            <person name="Schmutz J."/>
            <person name="Schrader J."/>
            <person name="Segerman B."/>
            <person name="Shin H."/>
            <person name="Siddiqui A."/>
            <person name="Sterky F."/>
            <person name="Terry A."/>
            <person name="Tsai C.J."/>
            <person name="Uberbacher E."/>
            <person name="Unneberg P."/>
            <person name="Vahala J."/>
            <person name="Wall K."/>
            <person name="Wessler S."/>
            <person name="Yang G."/>
            <person name="Yin T."/>
            <person name="Douglas C."/>
            <person name="Marra M."/>
            <person name="Sandberg G."/>
            <person name="Van de Peer Y."/>
            <person name="Rokhsar D."/>
        </authorList>
    </citation>
    <scope>NUCLEOTIDE SEQUENCE [LARGE SCALE GENOMIC DNA]</scope>
    <source>
        <strain evidence="2">cv. Nisqually</strain>
    </source>
</reference>
<evidence type="ECO:0000313" key="1">
    <source>
        <dbReference type="EMBL" id="KAI9392795.1"/>
    </source>
</evidence>
<keyword evidence="2" id="KW-1185">Reference proteome</keyword>
<proteinExistence type="predicted"/>
<dbReference type="Proteomes" id="UP000006729">
    <property type="component" value="Chromosome 6"/>
</dbReference>
<organism evidence="1 2">
    <name type="scientific">Populus trichocarpa</name>
    <name type="common">Western balsam poplar</name>
    <name type="synonym">Populus balsamifera subsp. trichocarpa</name>
    <dbReference type="NCBI Taxonomy" id="3694"/>
    <lineage>
        <taxon>Eukaryota</taxon>
        <taxon>Viridiplantae</taxon>
        <taxon>Streptophyta</taxon>
        <taxon>Embryophyta</taxon>
        <taxon>Tracheophyta</taxon>
        <taxon>Spermatophyta</taxon>
        <taxon>Magnoliopsida</taxon>
        <taxon>eudicotyledons</taxon>
        <taxon>Gunneridae</taxon>
        <taxon>Pentapetalae</taxon>
        <taxon>rosids</taxon>
        <taxon>fabids</taxon>
        <taxon>Malpighiales</taxon>
        <taxon>Salicaceae</taxon>
        <taxon>Saliceae</taxon>
        <taxon>Populus</taxon>
    </lineage>
</organism>
<gene>
    <name evidence="1" type="ORF">POPTR_006G138450v4</name>
</gene>
<evidence type="ECO:0000313" key="2">
    <source>
        <dbReference type="Proteomes" id="UP000006729"/>
    </source>
</evidence>
<accession>A0ACC0SUE6</accession>